<dbReference type="InterPro" id="IPR011964">
    <property type="entry name" value="YVTN_b-propeller_repeat"/>
</dbReference>
<protein>
    <submittedName>
        <fullName evidence="2">YVTN family beta-propeller protein</fullName>
    </submittedName>
</protein>
<gene>
    <name evidence="2" type="ORF">EV193_10345</name>
</gene>
<evidence type="ECO:0000313" key="3">
    <source>
        <dbReference type="Proteomes" id="UP000294257"/>
    </source>
</evidence>
<dbReference type="Gene3D" id="2.130.10.10">
    <property type="entry name" value="YVTN repeat-like/Quinoprotein amine dehydrogenase"/>
    <property type="match status" value="2"/>
</dbReference>
<dbReference type="PANTHER" id="PTHR47197">
    <property type="entry name" value="PROTEIN NIRF"/>
    <property type="match status" value="1"/>
</dbReference>
<dbReference type="InterPro" id="IPR051200">
    <property type="entry name" value="Host-pathogen_enzymatic-act"/>
</dbReference>
<dbReference type="InterPro" id="IPR015943">
    <property type="entry name" value="WD40/YVTN_repeat-like_dom_sf"/>
</dbReference>
<evidence type="ECO:0000313" key="2">
    <source>
        <dbReference type="EMBL" id="RZS40733.1"/>
    </source>
</evidence>
<name>A0A4V2ETD9_9PSEU</name>
<reference evidence="2 3" key="1">
    <citation type="submission" date="2019-02" db="EMBL/GenBank/DDBJ databases">
        <title>Genomic Encyclopedia of Type Strains, Phase IV (KMG-IV): sequencing the most valuable type-strain genomes for metagenomic binning, comparative biology and taxonomic classification.</title>
        <authorList>
            <person name="Goeker M."/>
        </authorList>
    </citation>
    <scope>NUCLEOTIDE SEQUENCE [LARGE SCALE GENOMIC DNA]</scope>
    <source>
        <strain evidence="2 3">DSM 101727</strain>
    </source>
</reference>
<sequence>MRKPLAIALVASAGVVSLLTVSTTSASADPATVPVGDRPTAVDVAADGKAYVVNTAAGSVSVIKGTSVTATVPVGKGPSDVVVNDTTNRVYVTNADDGTVSVIDGASDTVKTTITVGPRPAAVDADEKTNLVYVGSAQDGSVSVVDGNTDALRVTVPGSGQGVAGAAVNSDTLRVYFSNIYADRLEVFDGKAFVGTTVAGKAPAGIAVHRATNSVWVANSAIHHMTILDGATGQEKGRVLLRSAGSSVVVHEESNTIYTNGGPNGVVEIDGASGKIVNEFPLGINPGEVAVDSGKTTVYATDPLHDRVYLIPRP</sequence>
<dbReference type="InterPro" id="IPR011048">
    <property type="entry name" value="Haem_d1_sf"/>
</dbReference>
<dbReference type="PANTHER" id="PTHR47197:SF3">
    <property type="entry name" value="DIHYDRO-HEME D1 DEHYDROGENASE"/>
    <property type="match status" value="1"/>
</dbReference>
<dbReference type="Proteomes" id="UP000294257">
    <property type="component" value="Unassembled WGS sequence"/>
</dbReference>
<keyword evidence="3" id="KW-1185">Reference proteome</keyword>
<dbReference type="NCBIfam" id="TIGR02276">
    <property type="entry name" value="beta_rpt_yvtn"/>
    <property type="match status" value="1"/>
</dbReference>
<comment type="caution">
    <text evidence="2">The sequence shown here is derived from an EMBL/GenBank/DDBJ whole genome shotgun (WGS) entry which is preliminary data.</text>
</comment>
<keyword evidence="1" id="KW-0732">Signal</keyword>
<proteinExistence type="predicted"/>
<feature type="signal peptide" evidence="1">
    <location>
        <begin position="1"/>
        <end position="28"/>
    </location>
</feature>
<evidence type="ECO:0000256" key="1">
    <source>
        <dbReference type="SAM" id="SignalP"/>
    </source>
</evidence>
<dbReference type="AlphaFoldDB" id="A0A4V2ETD9"/>
<organism evidence="2 3">
    <name type="scientific">Herbihabitans rhizosphaerae</name>
    <dbReference type="NCBI Taxonomy" id="1872711"/>
    <lineage>
        <taxon>Bacteria</taxon>
        <taxon>Bacillati</taxon>
        <taxon>Actinomycetota</taxon>
        <taxon>Actinomycetes</taxon>
        <taxon>Pseudonocardiales</taxon>
        <taxon>Pseudonocardiaceae</taxon>
        <taxon>Herbihabitans</taxon>
    </lineage>
</organism>
<feature type="chain" id="PRO_5020911518" evidence="1">
    <location>
        <begin position="29"/>
        <end position="314"/>
    </location>
</feature>
<dbReference type="EMBL" id="SGWQ01000003">
    <property type="protein sequence ID" value="RZS40733.1"/>
    <property type="molecule type" value="Genomic_DNA"/>
</dbReference>
<dbReference type="RefSeq" id="WP_165401306.1">
    <property type="nucleotide sequence ID" value="NZ_SGWQ01000003.1"/>
</dbReference>
<accession>A0A4V2ETD9</accession>
<dbReference type="SUPFAM" id="SSF51004">
    <property type="entry name" value="C-terminal (heme d1) domain of cytochrome cd1-nitrite reductase"/>
    <property type="match status" value="1"/>
</dbReference>